<accession>A0A8S1EHH6</accession>
<evidence type="ECO:0000313" key="3">
    <source>
        <dbReference type="Proteomes" id="UP000494206"/>
    </source>
</evidence>
<evidence type="ECO:0000313" key="2">
    <source>
        <dbReference type="EMBL" id="CAB3400193.1"/>
    </source>
</evidence>
<evidence type="ECO:0000256" key="1">
    <source>
        <dbReference type="SAM" id="MobiDB-lite"/>
    </source>
</evidence>
<dbReference type="AlphaFoldDB" id="A0A8S1EHH6"/>
<feature type="region of interest" description="Disordered" evidence="1">
    <location>
        <begin position="133"/>
        <end position="269"/>
    </location>
</feature>
<name>A0A8S1EHH6_9PELO</name>
<organism evidence="2 3">
    <name type="scientific">Caenorhabditis bovis</name>
    <dbReference type="NCBI Taxonomy" id="2654633"/>
    <lineage>
        <taxon>Eukaryota</taxon>
        <taxon>Metazoa</taxon>
        <taxon>Ecdysozoa</taxon>
        <taxon>Nematoda</taxon>
        <taxon>Chromadorea</taxon>
        <taxon>Rhabditida</taxon>
        <taxon>Rhabditina</taxon>
        <taxon>Rhabditomorpha</taxon>
        <taxon>Rhabditoidea</taxon>
        <taxon>Rhabditidae</taxon>
        <taxon>Peloderinae</taxon>
        <taxon>Caenorhabditis</taxon>
    </lineage>
</organism>
<feature type="compositionally biased region" description="Basic and acidic residues" evidence="1">
    <location>
        <begin position="63"/>
        <end position="75"/>
    </location>
</feature>
<feature type="compositionally biased region" description="Polar residues" evidence="1">
    <location>
        <begin position="172"/>
        <end position="187"/>
    </location>
</feature>
<protein>
    <submittedName>
        <fullName evidence="2">Uncharacterized protein</fullName>
    </submittedName>
</protein>
<feature type="compositionally biased region" description="Basic and acidic residues" evidence="1">
    <location>
        <begin position="155"/>
        <end position="165"/>
    </location>
</feature>
<keyword evidence="3" id="KW-1185">Reference proteome</keyword>
<feature type="compositionally biased region" description="Basic and acidic residues" evidence="1">
    <location>
        <begin position="196"/>
        <end position="206"/>
    </location>
</feature>
<proteinExistence type="predicted"/>
<gene>
    <name evidence="2" type="ORF">CBOVIS_LOCUS3184</name>
</gene>
<comment type="caution">
    <text evidence="2">The sequence shown here is derived from an EMBL/GenBank/DDBJ whole genome shotgun (WGS) entry which is preliminary data.</text>
</comment>
<feature type="compositionally biased region" description="Polar residues" evidence="1">
    <location>
        <begin position="1"/>
        <end position="26"/>
    </location>
</feature>
<reference evidence="2 3" key="1">
    <citation type="submission" date="2020-04" db="EMBL/GenBank/DDBJ databases">
        <authorList>
            <person name="Laetsch R D."/>
            <person name="Stevens L."/>
            <person name="Kumar S."/>
            <person name="Blaxter L. M."/>
        </authorList>
    </citation>
    <scope>NUCLEOTIDE SEQUENCE [LARGE SCALE GENOMIC DNA]</scope>
</reference>
<feature type="compositionally biased region" description="Basic and acidic residues" evidence="1">
    <location>
        <begin position="227"/>
        <end position="239"/>
    </location>
</feature>
<sequence length="288" mass="31824">MTKSANTKNPLSPRGSNGTKPLTSRSRPYPITIKIKTTFAFPPPPPPAVRRNPLHHLNCTGDDSMRGEKQSDDNVRASSLPPPPPPQRSSADFASPFNMRCLSAPLPPPANPKISMISPLALRAWEILPQLRPQDCPSVSMKRQNSGPPHSPPPKRQEYPKREITALRPAFPNQSDHSNVSMKRQNSGPPPSPPPKRQEYPRKEMTALRPALLNQSDHYNKRPPSRPSRENYYPKKEVAAPRNPVTPKEAKIAMKPKTPPPPPPPLRPAASRALFTAAMVEAFKPGTL</sequence>
<dbReference type="EMBL" id="CADEPM010000002">
    <property type="protein sequence ID" value="CAB3400193.1"/>
    <property type="molecule type" value="Genomic_DNA"/>
</dbReference>
<dbReference type="Proteomes" id="UP000494206">
    <property type="component" value="Unassembled WGS sequence"/>
</dbReference>
<feature type="region of interest" description="Disordered" evidence="1">
    <location>
        <begin position="1"/>
        <end position="114"/>
    </location>
</feature>
<feature type="compositionally biased region" description="Pro residues" evidence="1">
    <location>
        <begin position="257"/>
        <end position="267"/>
    </location>
</feature>